<comment type="similarity">
    <text evidence="1 3">Belongs to the GroES chaperonin family.</text>
</comment>
<evidence type="ECO:0000256" key="3">
    <source>
        <dbReference type="RuleBase" id="RU000535"/>
    </source>
</evidence>
<dbReference type="PANTHER" id="PTHR10772">
    <property type="entry name" value="10 KDA HEAT SHOCK PROTEIN"/>
    <property type="match status" value="1"/>
</dbReference>
<dbReference type="Proteomes" id="UP000295727">
    <property type="component" value="Chromosome 2"/>
</dbReference>
<dbReference type="AlphaFoldDB" id="A0A4V1AZH0"/>
<dbReference type="KEGG" id="ppai:E1956_18735"/>
<dbReference type="InterPro" id="IPR020818">
    <property type="entry name" value="Chaperonin_GroES"/>
</dbReference>
<evidence type="ECO:0000313" key="4">
    <source>
        <dbReference type="EMBL" id="QBQ99242.1"/>
    </source>
</evidence>
<dbReference type="RefSeq" id="WP_134751816.1">
    <property type="nucleotide sequence ID" value="NZ_CP038149.1"/>
</dbReference>
<evidence type="ECO:0000256" key="1">
    <source>
        <dbReference type="ARBA" id="ARBA00006975"/>
    </source>
</evidence>
<evidence type="ECO:0000256" key="2">
    <source>
        <dbReference type="ARBA" id="ARBA00023186"/>
    </source>
</evidence>
<dbReference type="OrthoDB" id="9806791at2"/>
<gene>
    <name evidence="4" type="ORF">E1956_18735</name>
</gene>
<proteinExistence type="inferred from homology"/>
<dbReference type="GO" id="GO:0046872">
    <property type="term" value="F:metal ion binding"/>
    <property type="evidence" value="ECO:0007669"/>
    <property type="project" value="TreeGrafter"/>
</dbReference>
<name>A0A4V1AZH0_9BURK</name>
<dbReference type="Pfam" id="PF00166">
    <property type="entry name" value="Cpn10"/>
    <property type="match status" value="1"/>
</dbReference>
<dbReference type="SUPFAM" id="SSF50129">
    <property type="entry name" value="GroES-like"/>
    <property type="match status" value="1"/>
</dbReference>
<dbReference type="GO" id="GO:0051082">
    <property type="term" value="F:unfolded protein binding"/>
    <property type="evidence" value="ECO:0007669"/>
    <property type="project" value="TreeGrafter"/>
</dbReference>
<dbReference type="Gene3D" id="2.30.33.40">
    <property type="entry name" value="GroES chaperonin"/>
    <property type="match status" value="1"/>
</dbReference>
<comment type="function">
    <text evidence="3">Together with the chaperonin GroEL, plays an essential role in assisting protein folding. The GroEL-GroES system forms a nano-cage that allows encapsulation of the non-native substrate proteins and provides a physical environment optimized to promote and accelerate protein folding. GroES binds to the apical surface of the GroEL ring, thereby capping the opening of the GroEL channel.</text>
</comment>
<dbReference type="GO" id="GO:0005524">
    <property type="term" value="F:ATP binding"/>
    <property type="evidence" value="ECO:0007669"/>
    <property type="project" value="InterPro"/>
</dbReference>
<keyword evidence="5" id="KW-1185">Reference proteome</keyword>
<protein>
    <recommendedName>
        <fullName evidence="3">10 kDa chaperonin</fullName>
    </recommendedName>
</protein>
<reference evidence="4 5" key="1">
    <citation type="submission" date="2019-03" db="EMBL/GenBank/DDBJ databases">
        <title>Paraburkholderia sp. 7MH5, isolated from subtropical forest soil.</title>
        <authorList>
            <person name="Gao Z.-H."/>
            <person name="Qiu L.-H."/>
        </authorList>
    </citation>
    <scope>NUCLEOTIDE SEQUENCE [LARGE SCALE GENOMIC DNA]</scope>
    <source>
        <strain evidence="4 5">7MH5</strain>
    </source>
</reference>
<dbReference type="InterPro" id="IPR011032">
    <property type="entry name" value="GroES-like_sf"/>
</dbReference>
<dbReference type="EMBL" id="CP038149">
    <property type="protein sequence ID" value="QBQ99242.1"/>
    <property type="molecule type" value="Genomic_DNA"/>
</dbReference>
<dbReference type="CDD" id="cd00320">
    <property type="entry name" value="cpn10"/>
    <property type="match status" value="1"/>
</dbReference>
<accession>A0A4V1AZH0</accession>
<evidence type="ECO:0000313" key="5">
    <source>
        <dbReference type="Proteomes" id="UP000295727"/>
    </source>
</evidence>
<dbReference type="GO" id="GO:0051087">
    <property type="term" value="F:protein-folding chaperone binding"/>
    <property type="evidence" value="ECO:0007669"/>
    <property type="project" value="TreeGrafter"/>
</dbReference>
<dbReference type="SMART" id="SM00883">
    <property type="entry name" value="Cpn10"/>
    <property type="match status" value="1"/>
</dbReference>
<dbReference type="PRINTS" id="PR00297">
    <property type="entry name" value="CHAPERONIN10"/>
</dbReference>
<dbReference type="PANTHER" id="PTHR10772:SF63">
    <property type="entry name" value="20 KDA CHAPERONIN, CHLOROPLASTIC"/>
    <property type="match status" value="1"/>
</dbReference>
<organism evidence="4 5">
    <name type="scientific">Paraburkholderia pallida</name>
    <dbReference type="NCBI Taxonomy" id="2547399"/>
    <lineage>
        <taxon>Bacteria</taxon>
        <taxon>Pseudomonadati</taxon>
        <taxon>Pseudomonadota</taxon>
        <taxon>Betaproteobacteria</taxon>
        <taxon>Burkholderiales</taxon>
        <taxon>Burkholderiaceae</taxon>
        <taxon>Paraburkholderia</taxon>
    </lineage>
</organism>
<sequence>MIQPTDDRILVRPDALREDITTAGLLVKVSENIESQRQLGGTGIIIAVGPGKRGRDGRRRELVVSPGQRIVFGEFQHKEYFEGSERFLIMQEADVCGVFE</sequence>
<comment type="subunit">
    <text evidence="3">Heptamer of 7 subunits arranged in a ring.</text>
</comment>
<dbReference type="InterPro" id="IPR037124">
    <property type="entry name" value="Chaperonin_GroES_sf"/>
</dbReference>
<dbReference type="GO" id="GO:0044183">
    <property type="term" value="F:protein folding chaperone"/>
    <property type="evidence" value="ECO:0007669"/>
    <property type="project" value="InterPro"/>
</dbReference>
<keyword evidence="2 3" id="KW-0143">Chaperone</keyword>